<evidence type="ECO:0000313" key="1">
    <source>
        <dbReference type="EMBL" id="APU87084.1"/>
    </source>
</evidence>
<accession>A0A1L7JN25</accession>
<sequence>MLIFKFYYSLFTNNIKIYIIRNINFYKLFSLTIYFHSLLITLEKIINIDN</sequence>
<protein>
    <submittedName>
        <fullName evidence="1">Uncharacterized protein</fullName>
    </submittedName>
</protein>
<reference evidence="1" key="1">
    <citation type="submission" date="2016-05" db="EMBL/GenBank/DDBJ databases">
        <authorList>
            <person name="Lavstsen T."/>
            <person name="Jespersen J.S."/>
        </authorList>
    </citation>
    <scope>NUCLEOTIDE SEQUENCE</scope>
    <source>
        <strain evidence="1">CDC69096</strain>
        <plasmid evidence="1">pNPD8_2</plasmid>
    </source>
</reference>
<keyword evidence="1" id="KW-0614">Plasmid</keyword>
<dbReference type="AlphaFoldDB" id="A0A1L7JN25"/>
<proteinExistence type="predicted"/>
<name>A0A1L7JN25_CLOBO</name>
<gene>
    <name evidence="1" type="ORF">NPD8_4274</name>
</gene>
<geneLocation type="plasmid" evidence="1">
    <name>pNPD8_2</name>
</geneLocation>
<organism evidence="1">
    <name type="scientific">Clostridium botulinum</name>
    <dbReference type="NCBI Taxonomy" id="1491"/>
    <lineage>
        <taxon>Bacteria</taxon>
        <taxon>Bacillati</taxon>
        <taxon>Bacillota</taxon>
        <taxon>Clostridia</taxon>
        <taxon>Eubacteriales</taxon>
        <taxon>Clostridiaceae</taxon>
        <taxon>Clostridium</taxon>
    </lineage>
</organism>
<dbReference type="EMBL" id="CP015712">
    <property type="protein sequence ID" value="APU87084.1"/>
    <property type="molecule type" value="Genomic_DNA"/>
</dbReference>